<keyword evidence="6" id="KW-0808">Transferase</keyword>
<dbReference type="Proteomes" id="UP000077266">
    <property type="component" value="Unassembled WGS sequence"/>
</dbReference>
<dbReference type="SUPFAM" id="SSF56112">
    <property type="entry name" value="Protein kinase-like (PK-like)"/>
    <property type="match status" value="1"/>
</dbReference>
<dbReference type="GO" id="GO:0004674">
    <property type="term" value="F:protein serine/threonine kinase activity"/>
    <property type="evidence" value="ECO:0007669"/>
    <property type="project" value="UniProtKB-KW"/>
</dbReference>
<dbReference type="InterPro" id="IPR000719">
    <property type="entry name" value="Prot_kinase_dom"/>
</dbReference>
<dbReference type="PROSITE" id="PS00108">
    <property type="entry name" value="PROTEIN_KINASE_ST"/>
    <property type="match status" value="1"/>
</dbReference>
<dbReference type="PROSITE" id="PS00107">
    <property type="entry name" value="PROTEIN_KINASE_ATP"/>
    <property type="match status" value="1"/>
</dbReference>
<keyword evidence="1 3" id="KW-0547">Nucleotide-binding</keyword>
<proteinExistence type="inferred from homology"/>
<protein>
    <submittedName>
        <fullName evidence="6">Kinase-like protein</fullName>
    </submittedName>
</protein>
<dbReference type="InterPro" id="IPR017441">
    <property type="entry name" value="Protein_kinase_ATP_BS"/>
</dbReference>
<dbReference type="GO" id="GO:0010506">
    <property type="term" value="P:regulation of autophagy"/>
    <property type="evidence" value="ECO:0007669"/>
    <property type="project" value="InterPro"/>
</dbReference>
<dbReference type="PANTHER" id="PTHR24348">
    <property type="entry name" value="SERINE/THREONINE-PROTEIN KINASE UNC-51-RELATED"/>
    <property type="match status" value="1"/>
</dbReference>
<dbReference type="STRING" id="1314781.A0A165I0F9"/>
<dbReference type="InterPro" id="IPR045269">
    <property type="entry name" value="Atg1-like"/>
</dbReference>
<dbReference type="PROSITE" id="PS50011">
    <property type="entry name" value="PROTEIN_KINASE_DOM"/>
    <property type="match status" value="1"/>
</dbReference>
<evidence type="ECO:0000256" key="4">
    <source>
        <dbReference type="RuleBase" id="RU000304"/>
    </source>
</evidence>
<dbReference type="PANTHER" id="PTHR24348:SF68">
    <property type="entry name" value="SERINE_THREONINE-PROTEIN KINASE ATG1C"/>
    <property type="match status" value="1"/>
</dbReference>
<dbReference type="GO" id="GO:0005737">
    <property type="term" value="C:cytoplasm"/>
    <property type="evidence" value="ECO:0007669"/>
    <property type="project" value="TreeGrafter"/>
</dbReference>
<feature type="binding site" evidence="3">
    <location>
        <position position="46"/>
    </location>
    <ligand>
        <name>ATP</name>
        <dbReference type="ChEBI" id="CHEBI:30616"/>
    </ligand>
</feature>
<evidence type="ECO:0000256" key="1">
    <source>
        <dbReference type="ARBA" id="ARBA00022741"/>
    </source>
</evidence>
<dbReference type="EMBL" id="KV426003">
    <property type="protein sequence ID" value="KZV92720.1"/>
    <property type="molecule type" value="Genomic_DNA"/>
</dbReference>
<organism evidence="6 7">
    <name type="scientific">Exidia glandulosa HHB12029</name>
    <dbReference type="NCBI Taxonomy" id="1314781"/>
    <lineage>
        <taxon>Eukaryota</taxon>
        <taxon>Fungi</taxon>
        <taxon>Dikarya</taxon>
        <taxon>Basidiomycota</taxon>
        <taxon>Agaricomycotina</taxon>
        <taxon>Agaricomycetes</taxon>
        <taxon>Auriculariales</taxon>
        <taxon>Exidiaceae</taxon>
        <taxon>Exidia</taxon>
    </lineage>
</organism>
<gene>
    <name evidence="6" type="ORF">EXIGLDRAFT_613998</name>
</gene>
<reference evidence="6 7" key="1">
    <citation type="journal article" date="2016" name="Mol. Biol. Evol.">
        <title>Comparative Genomics of Early-Diverging Mushroom-Forming Fungi Provides Insights into the Origins of Lignocellulose Decay Capabilities.</title>
        <authorList>
            <person name="Nagy L.G."/>
            <person name="Riley R."/>
            <person name="Tritt A."/>
            <person name="Adam C."/>
            <person name="Daum C."/>
            <person name="Floudas D."/>
            <person name="Sun H."/>
            <person name="Yadav J.S."/>
            <person name="Pangilinan J."/>
            <person name="Larsson K.H."/>
            <person name="Matsuura K."/>
            <person name="Barry K."/>
            <person name="Labutti K."/>
            <person name="Kuo R."/>
            <person name="Ohm R.A."/>
            <person name="Bhattacharya S.S."/>
            <person name="Shirouzu T."/>
            <person name="Yoshinaga Y."/>
            <person name="Martin F.M."/>
            <person name="Grigoriev I.V."/>
            <person name="Hibbett D.S."/>
        </authorList>
    </citation>
    <scope>NUCLEOTIDE SEQUENCE [LARGE SCALE GENOMIC DNA]</scope>
    <source>
        <strain evidence="6 7">HHB12029</strain>
    </source>
</reference>
<keyword evidence="2 3" id="KW-0067">ATP-binding</keyword>
<dbReference type="CDD" id="cd14014">
    <property type="entry name" value="STKc_PknB_like"/>
    <property type="match status" value="1"/>
</dbReference>
<feature type="domain" description="Protein kinase" evidence="5">
    <location>
        <begin position="16"/>
        <end position="282"/>
    </location>
</feature>
<dbReference type="AlphaFoldDB" id="A0A165I0F9"/>
<dbReference type="InParanoid" id="A0A165I0F9"/>
<keyword evidence="7" id="KW-1185">Reference proteome</keyword>
<comment type="similarity">
    <text evidence="4">Belongs to the protein kinase superfamily.</text>
</comment>
<dbReference type="Pfam" id="PF00069">
    <property type="entry name" value="Pkinase"/>
    <property type="match status" value="1"/>
</dbReference>
<accession>A0A165I0F9</accession>
<dbReference type="InterPro" id="IPR011009">
    <property type="entry name" value="Kinase-like_dom_sf"/>
</dbReference>
<dbReference type="SMART" id="SM00220">
    <property type="entry name" value="S_TKc"/>
    <property type="match status" value="1"/>
</dbReference>
<evidence type="ECO:0000256" key="2">
    <source>
        <dbReference type="ARBA" id="ARBA00022840"/>
    </source>
</evidence>
<evidence type="ECO:0000259" key="5">
    <source>
        <dbReference type="PROSITE" id="PS50011"/>
    </source>
</evidence>
<dbReference type="OrthoDB" id="68483at2759"/>
<evidence type="ECO:0000256" key="3">
    <source>
        <dbReference type="PROSITE-ProRule" id="PRU10141"/>
    </source>
</evidence>
<evidence type="ECO:0000313" key="6">
    <source>
        <dbReference type="EMBL" id="KZV92720.1"/>
    </source>
</evidence>
<dbReference type="Gene3D" id="1.10.510.10">
    <property type="entry name" value="Transferase(Phosphotransferase) domain 1"/>
    <property type="match status" value="1"/>
</dbReference>
<evidence type="ECO:0000313" key="7">
    <source>
        <dbReference type="Proteomes" id="UP000077266"/>
    </source>
</evidence>
<dbReference type="InterPro" id="IPR008271">
    <property type="entry name" value="Ser/Thr_kinase_AS"/>
</dbReference>
<name>A0A165I0F9_EXIGL</name>
<dbReference type="GO" id="GO:0005524">
    <property type="term" value="F:ATP binding"/>
    <property type="evidence" value="ECO:0007669"/>
    <property type="project" value="UniProtKB-UniRule"/>
</dbReference>
<keyword evidence="6" id="KW-0418">Kinase</keyword>
<keyword evidence="4" id="KW-0723">Serine/threonine-protein kinase</keyword>
<sequence>MADVHALSDQNLVDRLTFQEEVGSGNWGSVWMCTRKDTSADTLAVKLVHRRSKTKTSAARVRSLWNEMKTVRSLHESHPAIVHFHAFIITPSYALIEMDYLPRLVPVEVREDKAKEWFRALASGVEFLHRRGVVHNDIKPANILLTSSTTPTPVLVDFGFAQRYDPSSPSAFISKLSYGTPEYLSPERARGLQHDTRKSDVWALGVTWFEILEGRTPFENVEGESFATKEDLERYYARTVKGKWVGTHTRLSKDVERLLRKMIAPNADMRATIAAVVGDDYFALGPVCTSHFSSFPYLSLLLPACPFLAHTTRLTPSMMTASSTFARQAEPARSQDGLAMLSE</sequence>